<name>A0A5B8UWA1_9SPHI</name>
<dbReference type="SMART" id="SM00091">
    <property type="entry name" value="PAS"/>
    <property type="match status" value="1"/>
</dbReference>
<organism evidence="9 10">
    <name type="scientific">Mucilaginibacter ginsenosidivorans</name>
    <dbReference type="NCBI Taxonomy" id="398053"/>
    <lineage>
        <taxon>Bacteria</taxon>
        <taxon>Pseudomonadati</taxon>
        <taxon>Bacteroidota</taxon>
        <taxon>Sphingobacteriia</taxon>
        <taxon>Sphingobacteriales</taxon>
        <taxon>Sphingobacteriaceae</taxon>
        <taxon>Mucilaginibacter</taxon>
    </lineage>
</organism>
<evidence type="ECO:0000259" key="7">
    <source>
        <dbReference type="PROSITE" id="PS50112"/>
    </source>
</evidence>
<dbReference type="InterPro" id="IPR001610">
    <property type="entry name" value="PAC"/>
</dbReference>
<dbReference type="PROSITE" id="PS50112">
    <property type="entry name" value="PAS"/>
    <property type="match status" value="1"/>
</dbReference>
<dbReference type="RefSeq" id="WP_147031986.1">
    <property type="nucleotide sequence ID" value="NZ_CP042436.1"/>
</dbReference>
<evidence type="ECO:0000313" key="10">
    <source>
        <dbReference type="Proteomes" id="UP000321479"/>
    </source>
</evidence>
<dbReference type="SMART" id="SM00086">
    <property type="entry name" value="PAC"/>
    <property type="match status" value="2"/>
</dbReference>
<keyword evidence="5" id="KW-0418">Kinase</keyword>
<sequence length="489" mass="55782">MELTESAEILKLIIEGTNAGIWDWDFETGEVFWSENFYGLLGYIPGEIPAKIETFYDLLHTEDKAPLTKALNAHLKDRAPYRVEVRLRTKDNGYKYFECTGKAIFENGKPVRMAGCNMDINERKVLENKLALNEYLLSEAGRLARMGGWEFDIAKKENVWSKTVYDIYELPYNHNLAFDNPYTYFLPPYDEMLKKAVEQTVSHGIIWDLELQLLTGTGKVIWVRSYGEPVFDAKGEIIKLRGVFMDIEKYKTNEIALNTSIELITQNNLQLKNFTHLLSHNIRNHANNIAMLTSLMDDSTLDEDNADMLQKIEKVSQGLSATLDDLAEAIKVQETELVPDTLNFSEIIDSVVAVLEPDLKANNATINRELWTEKVQFPRLYLESIVMNLLTNAIKYRKPDVQPVINLRTYTDHNDCVVFECQDNGLGIDLEIHGKKLFGLYKTFHEGKNSHGVGLFLTKTQIESQGGHIMVDSEPNQGSTFKVVFKSKS</sequence>
<feature type="domain" description="Histidine kinase" evidence="6">
    <location>
        <begin position="277"/>
        <end position="489"/>
    </location>
</feature>
<dbReference type="EMBL" id="CP042436">
    <property type="protein sequence ID" value="QEC63410.1"/>
    <property type="molecule type" value="Genomic_DNA"/>
</dbReference>
<comment type="catalytic activity">
    <reaction evidence="1">
        <text>ATP + protein L-histidine = ADP + protein N-phospho-L-histidine.</text>
        <dbReference type="EC" id="2.7.13.3"/>
    </reaction>
</comment>
<dbReference type="OrthoDB" id="1522284at2"/>
<accession>A0A5B8UWA1</accession>
<evidence type="ECO:0000256" key="2">
    <source>
        <dbReference type="ARBA" id="ARBA00012438"/>
    </source>
</evidence>
<dbReference type="Gene3D" id="3.30.450.20">
    <property type="entry name" value="PAS domain"/>
    <property type="match status" value="2"/>
</dbReference>
<dbReference type="InterPro" id="IPR005467">
    <property type="entry name" value="His_kinase_dom"/>
</dbReference>
<dbReference type="PROSITE" id="PS50113">
    <property type="entry name" value="PAC"/>
    <property type="match status" value="1"/>
</dbReference>
<dbReference type="PANTHER" id="PTHR43304">
    <property type="entry name" value="PHYTOCHROME-LIKE PROTEIN CPH1"/>
    <property type="match status" value="1"/>
</dbReference>
<dbReference type="InterPro" id="IPR035965">
    <property type="entry name" value="PAS-like_dom_sf"/>
</dbReference>
<dbReference type="InterPro" id="IPR003594">
    <property type="entry name" value="HATPase_dom"/>
</dbReference>
<keyword evidence="10" id="KW-1185">Reference proteome</keyword>
<dbReference type="InterPro" id="IPR004358">
    <property type="entry name" value="Sig_transdc_His_kin-like_C"/>
</dbReference>
<dbReference type="InterPro" id="IPR036097">
    <property type="entry name" value="HisK_dim/P_sf"/>
</dbReference>
<feature type="domain" description="PAS" evidence="7">
    <location>
        <begin position="6"/>
        <end position="78"/>
    </location>
</feature>
<evidence type="ECO:0000256" key="3">
    <source>
        <dbReference type="ARBA" id="ARBA00022553"/>
    </source>
</evidence>
<evidence type="ECO:0000256" key="1">
    <source>
        <dbReference type="ARBA" id="ARBA00000085"/>
    </source>
</evidence>
<dbReference type="InterPro" id="IPR013655">
    <property type="entry name" value="PAS_fold_3"/>
</dbReference>
<dbReference type="SUPFAM" id="SSF55785">
    <property type="entry name" value="PYP-like sensor domain (PAS domain)"/>
    <property type="match status" value="2"/>
</dbReference>
<dbReference type="GO" id="GO:0000155">
    <property type="term" value="F:phosphorelay sensor kinase activity"/>
    <property type="evidence" value="ECO:0007669"/>
    <property type="project" value="InterPro"/>
</dbReference>
<dbReference type="InterPro" id="IPR052162">
    <property type="entry name" value="Sensor_kinase/Photoreceptor"/>
</dbReference>
<dbReference type="Gene3D" id="3.30.565.10">
    <property type="entry name" value="Histidine kinase-like ATPase, C-terminal domain"/>
    <property type="match status" value="1"/>
</dbReference>
<dbReference type="PROSITE" id="PS50109">
    <property type="entry name" value="HIS_KIN"/>
    <property type="match status" value="1"/>
</dbReference>
<dbReference type="EC" id="2.7.13.3" evidence="2"/>
<dbReference type="CDD" id="cd00130">
    <property type="entry name" value="PAS"/>
    <property type="match status" value="2"/>
</dbReference>
<dbReference type="Gene3D" id="1.10.287.130">
    <property type="match status" value="1"/>
</dbReference>
<dbReference type="KEGG" id="mgin:FRZ54_12765"/>
<evidence type="ECO:0000256" key="5">
    <source>
        <dbReference type="ARBA" id="ARBA00022777"/>
    </source>
</evidence>
<proteinExistence type="predicted"/>
<dbReference type="InterPro" id="IPR000014">
    <property type="entry name" value="PAS"/>
</dbReference>
<evidence type="ECO:0000313" key="9">
    <source>
        <dbReference type="EMBL" id="QEC63410.1"/>
    </source>
</evidence>
<dbReference type="SUPFAM" id="SSF47384">
    <property type="entry name" value="Homodimeric domain of signal transducing histidine kinase"/>
    <property type="match status" value="1"/>
</dbReference>
<evidence type="ECO:0000259" key="6">
    <source>
        <dbReference type="PROSITE" id="PS50109"/>
    </source>
</evidence>
<evidence type="ECO:0000259" key="8">
    <source>
        <dbReference type="PROSITE" id="PS50113"/>
    </source>
</evidence>
<protein>
    <recommendedName>
        <fullName evidence="2">histidine kinase</fullName>
        <ecNumber evidence="2">2.7.13.3</ecNumber>
    </recommendedName>
</protein>
<dbReference type="Pfam" id="PF02518">
    <property type="entry name" value="HATPase_c"/>
    <property type="match status" value="1"/>
</dbReference>
<dbReference type="InterPro" id="IPR000700">
    <property type="entry name" value="PAS-assoc_C"/>
</dbReference>
<dbReference type="PRINTS" id="PR00344">
    <property type="entry name" value="BCTRLSENSOR"/>
</dbReference>
<dbReference type="PANTHER" id="PTHR43304:SF1">
    <property type="entry name" value="PAC DOMAIN-CONTAINING PROTEIN"/>
    <property type="match status" value="1"/>
</dbReference>
<dbReference type="InterPro" id="IPR036890">
    <property type="entry name" value="HATPase_C_sf"/>
</dbReference>
<evidence type="ECO:0000256" key="4">
    <source>
        <dbReference type="ARBA" id="ARBA00022679"/>
    </source>
</evidence>
<dbReference type="NCBIfam" id="TIGR00229">
    <property type="entry name" value="sensory_box"/>
    <property type="match status" value="1"/>
</dbReference>
<dbReference type="SMART" id="SM00387">
    <property type="entry name" value="HATPase_c"/>
    <property type="match status" value="1"/>
</dbReference>
<gene>
    <name evidence="9" type="ORF">FRZ54_12765</name>
</gene>
<dbReference type="Proteomes" id="UP000321479">
    <property type="component" value="Chromosome"/>
</dbReference>
<reference evidence="9 10" key="1">
    <citation type="journal article" date="2017" name="Curr. Microbiol.">
        <title>Mucilaginibacter ginsenosidivorans sp. nov., Isolated from Soil of Ginseng Field.</title>
        <authorList>
            <person name="Kim M.M."/>
            <person name="Siddiqi M.Z."/>
            <person name="Im W.T."/>
        </authorList>
    </citation>
    <scope>NUCLEOTIDE SEQUENCE [LARGE SCALE GENOMIC DNA]</scope>
    <source>
        <strain evidence="9 10">Gsoil 3017</strain>
    </source>
</reference>
<dbReference type="Gene3D" id="2.10.70.100">
    <property type="match status" value="1"/>
</dbReference>
<keyword evidence="3" id="KW-0597">Phosphoprotein</keyword>
<feature type="domain" description="PAC" evidence="8">
    <location>
        <begin position="207"/>
        <end position="259"/>
    </location>
</feature>
<keyword evidence="4" id="KW-0808">Transferase</keyword>
<dbReference type="AlphaFoldDB" id="A0A5B8UWA1"/>
<dbReference type="SUPFAM" id="SSF55874">
    <property type="entry name" value="ATPase domain of HSP90 chaperone/DNA topoisomerase II/histidine kinase"/>
    <property type="match status" value="1"/>
</dbReference>
<dbReference type="Pfam" id="PF08447">
    <property type="entry name" value="PAS_3"/>
    <property type="match status" value="2"/>
</dbReference>